<dbReference type="Proteomes" id="UP000076480">
    <property type="component" value="Unassembled WGS sequence"/>
</dbReference>
<reference evidence="1 2" key="1">
    <citation type="submission" date="2015-02" db="EMBL/GenBank/DDBJ databases">
        <title>Draft genome sequence of Lactobacillus collinoides CUPV2371 isolated from a natural cider, the first genome sequence of a strain of this species.</title>
        <authorList>
            <person name="Puertas A.I."/>
            <person name="Spano G."/>
            <person name="Capozzi V."/>
            <person name="Lamontanara A."/>
            <person name="Orru L."/>
            <person name="Duenas M.T."/>
        </authorList>
    </citation>
    <scope>NUCLEOTIDE SEQUENCE [LARGE SCALE GENOMIC DNA]</scope>
    <source>
        <strain evidence="1 2">237</strain>
    </source>
</reference>
<dbReference type="Gene3D" id="1.10.3230.30">
    <property type="entry name" value="Phage gp6-like head-tail connector protein"/>
    <property type="match status" value="1"/>
</dbReference>
<dbReference type="CDD" id="cd08054">
    <property type="entry name" value="gp6"/>
    <property type="match status" value="1"/>
</dbReference>
<protein>
    <submittedName>
        <fullName evidence="1">DNA packaging protein</fullName>
    </submittedName>
</protein>
<dbReference type="EMBL" id="JYDC01000063">
    <property type="protein sequence ID" value="KZL38753.1"/>
    <property type="molecule type" value="Genomic_DNA"/>
</dbReference>
<dbReference type="AlphaFoldDB" id="A0A166GE22"/>
<dbReference type="Pfam" id="PF05135">
    <property type="entry name" value="Phage_connect_1"/>
    <property type="match status" value="1"/>
</dbReference>
<proteinExistence type="predicted"/>
<gene>
    <name evidence="1" type="ORF">TY91_11750</name>
</gene>
<name>A0A166GE22_SECCO</name>
<sequence>MMNLDLDSDDSLMSAYISAAETYVKNAVGDGLNDFYTNQDSNVPALFKVAVMSLAGSYYQYRIALSDTQTYDIDLTLNSIIGQLRGLYAQAYEEANPDG</sequence>
<dbReference type="InterPro" id="IPR006450">
    <property type="entry name" value="Phage_HK97_gp6-like"/>
</dbReference>
<evidence type="ECO:0000313" key="2">
    <source>
        <dbReference type="Proteomes" id="UP000076480"/>
    </source>
</evidence>
<accession>A0A166GE22</accession>
<comment type="caution">
    <text evidence="1">The sequence shown here is derived from an EMBL/GenBank/DDBJ whole genome shotgun (WGS) entry which is preliminary data.</text>
</comment>
<dbReference type="PATRIC" id="fig|33960.6.peg.2993"/>
<dbReference type="NCBIfam" id="TIGR01560">
    <property type="entry name" value="put_DNA_pack"/>
    <property type="match status" value="1"/>
</dbReference>
<dbReference type="InterPro" id="IPR021146">
    <property type="entry name" value="Phage_gp6-like_head-tail"/>
</dbReference>
<keyword evidence="2" id="KW-1185">Reference proteome</keyword>
<organism evidence="1 2">
    <name type="scientific">Secundilactobacillus collinoides</name>
    <name type="common">Lactobacillus collinoides</name>
    <dbReference type="NCBI Taxonomy" id="33960"/>
    <lineage>
        <taxon>Bacteria</taxon>
        <taxon>Bacillati</taxon>
        <taxon>Bacillota</taxon>
        <taxon>Bacilli</taxon>
        <taxon>Lactobacillales</taxon>
        <taxon>Lactobacillaceae</taxon>
        <taxon>Secundilactobacillus</taxon>
    </lineage>
</organism>
<evidence type="ECO:0000313" key="1">
    <source>
        <dbReference type="EMBL" id="KZL38753.1"/>
    </source>
</evidence>